<dbReference type="InterPro" id="IPR050097">
    <property type="entry name" value="Ferredoxin-NADP_redctase_2"/>
</dbReference>
<proteinExistence type="predicted"/>
<dbReference type="InterPro" id="IPR036188">
    <property type="entry name" value="FAD/NAD-bd_sf"/>
</dbReference>
<comment type="cofactor">
    <cofactor evidence="1">
        <name>FAD</name>
        <dbReference type="ChEBI" id="CHEBI:57692"/>
    </cofactor>
</comment>
<sequence>MKKVNILILGGGPAGISAAIWSKRLNLSHLLIESKAELGGQLHQIKNNIIDYPGFQVSNGLELQQKFTTHLNSLSCDYMLESYCTDVNLTDQTVMVTSKGKTQKIAFNFLIIATGASPRKLGIPGEQEMIARGEVFSTSQDSHKFKNKTMAIVGGGDRALEGAYNLARKGARIYLIHRSTRFRARDDLLQATIAHNNVTVLTNANVEHIYDNGEKVTGIAFKQNNILSQMDVDGILIRIGTKANSDLILEEVELDHDGYILVDQLGQTTKDNVFAIGDVCTSPLYSSISTAVGQGMQATKKIAILDKNRLTTKC</sequence>
<gene>
    <name evidence="6" type="ORF">SAMN05216389_103222</name>
</gene>
<dbReference type="RefSeq" id="WP_090867612.1">
    <property type="nucleotide sequence ID" value="NZ_FOHE01000003.1"/>
</dbReference>
<comment type="subunit">
    <text evidence="2">Homodimer.</text>
</comment>
<protein>
    <submittedName>
        <fullName evidence="6">Thioredoxin reductase (NADPH)</fullName>
    </submittedName>
</protein>
<dbReference type="PRINTS" id="PR00469">
    <property type="entry name" value="PNDRDTASEII"/>
</dbReference>
<dbReference type="PRINTS" id="PR00368">
    <property type="entry name" value="FADPNR"/>
</dbReference>
<evidence type="ECO:0000256" key="2">
    <source>
        <dbReference type="ARBA" id="ARBA00011738"/>
    </source>
</evidence>
<reference evidence="6 7" key="1">
    <citation type="submission" date="2016-10" db="EMBL/GenBank/DDBJ databases">
        <authorList>
            <person name="de Groot N.N."/>
        </authorList>
    </citation>
    <scope>NUCLEOTIDE SEQUENCE [LARGE SCALE GENOMIC DNA]</scope>
    <source>
        <strain evidence="6 7">IBRC-M 10780</strain>
    </source>
</reference>
<keyword evidence="7" id="KW-1185">Reference proteome</keyword>
<organism evidence="6 7">
    <name type="scientific">Oceanobacillus limi</name>
    <dbReference type="NCBI Taxonomy" id="930131"/>
    <lineage>
        <taxon>Bacteria</taxon>
        <taxon>Bacillati</taxon>
        <taxon>Bacillota</taxon>
        <taxon>Bacilli</taxon>
        <taxon>Bacillales</taxon>
        <taxon>Bacillaceae</taxon>
        <taxon>Oceanobacillus</taxon>
    </lineage>
</organism>
<dbReference type="Gene3D" id="3.50.50.60">
    <property type="entry name" value="FAD/NAD(P)-binding domain"/>
    <property type="match status" value="2"/>
</dbReference>
<keyword evidence="3" id="KW-0285">Flavoprotein</keyword>
<keyword evidence="4" id="KW-0560">Oxidoreductase</keyword>
<dbReference type="STRING" id="930131.SAMN05216389_103222"/>
<accession>A0A1I0AHY8</accession>
<evidence type="ECO:0000259" key="5">
    <source>
        <dbReference type="Pfam" id="PF07992"/>
    </source>
</evidence>
<dbReference type="PANTHER" id="PTHR48105">
    <property type="entry name" value="THIOREDOXIN REDUCTASE 1-RELATED-RELATED"/>
    <property type="match status" value="1"/>
</dbReference>
<dbReference type="SUPFAM" id="SSF51905">
    <property type="entry name" value="FAD/NAD(P)-binding domain"/>
    <property type="match status" value="1"/>
</dbReference>
<evidence type="ECO:0000256" key="3">
    <source>
        <dbReference type="ARBA" id="ARBA00022630"/>
    </source>
</evidence>
<evidence type="ECO:0000313" key="7">
    <source>
        <dbReference type="Proteomes" id="UP000198618"/>
    </source>
</evidence>
<dbReference type="Proteomes" id="UP000198618">
    <property type="component" value="Unassembled WGS sequence"/>
</dbReference>
<dbReference type="InterPro" id="IPR023753">
    <property type="entry name" value="FAD/NAD-binding_dom"/>
</dbReference>
<dbReference type="Pfam" id="PF07992">
    <property type="entry name" value="Pyr_redox_2"/>
    <property type="match status" value="1"/>
</dbReference>
<dbReference type="AlphaFoldDB" id="A0A1I0AHY8"/>
<name>A0A1I0AHY8_9BACI</name>
<dbReference type="EMBL" id="FOHE01000003">
    <property type="protein sequence ID" value="SES92887.1"/>
    <property type="molecule type" value="Genomic_DNA"/>
</dbReference>
<evidence type="ECO:0000256" key="1">
    <source>
        <dbReference type="ARBA" id="ARBA00001974"/>
    </source>
</evidence>
<evidence type="ECO:0000313" key="6">
    <source>
        <dbReference type="EMBL" id="SES92887.1"/>
    </source>
</evidence>
<dbReference type="OrthoDB" id="9806179at2"/>
<dbReference type="GO" id="GO:0016491">
    <property type="term" value="F:oxidoreductase activity"/>
    <property type="evidence" value="ECO:0007669"/>
    <property type="project" value="UniProtKB-KW"/>
</dbReference>
<feature type="domain" description="FAD/NAD(P)-binding" evidence="5">
    <location>
        <begin position="5"/>
        <end position="295"/>
    </location>
</feature>
<evidence type="ECO:0000256" key="4">
    <source>
        <dbReference type="ARBA" id="ARBA00023002"/>
    </source>
</evidence>